<dbReference type="InterPro" id="IPR050090">
    <property type="entry name" value="Tyrosine_recombinase_XerCD"/>
</dbReference>
<dbReference type="GO" id="GO:0006310">
    <property type="term" value="P:DNA recombination"/>
    <property type="evidence" value="ECO:0007669"/>
    <property type="project" value="UniProtKB-KW"/>
</dbReference>
<dbReference type="PROSITE" id="PS51900">
    <property type="entry name" value="CB"/>
    <property type="match status" value="1"/>
</dbReference>
<dbReference type="InterPro" id="IPR013762">
    <property type="entry name" value="Integrase-like_cat_sf"/>
</dbReference>
<dbReference type="RefSeq" id="WP_062659527.1">
    <property type="nucleotide sequence ID" value="NZ_BCSY01000088.1"/>
</dbReference>
<evidence type="ECO:0000259" key="5">
    <source>
        <dbReference type="PROSITE" id="PS51900"/>
    </source>
</evidence>
<dbReference type="PANTHER" id="PTHR30349:SF91">
    <property type="entry name" value="INTA PROTEIN"/>
    <property type="match status" value="1"/>
</dbReference>
<dbReference type="PANTHER" id="PTHR30349">
    <property type="entry name" value="PHAGE INTEGRASE-RELATED"/>
    <property type="match status" value="1"/>
</dbReference>
<name>A0A117IC08_MYCCR</name>
<dbReference type="Pfam" id="PF00589">
    <property type="entry name" value="Phage_integrase"/>
    <property type="match status" value="1"/>
</dbReference>
<dbReference type="Gene3D" id="1.10.443.10">
    <property type="entry name" value="Intergrase catalytic core"/>
    <property type="match status" value="1"/>
</dbReference>
<dbReference type="InterPro" id="IPR011010">
    <property type="entry name" value="DNA_brk_join_enz"/>
</dbReference>
<evidence type="ECO:0000259" key="4">
    <source>
        <dbReference type="PROSITE" id="PS51898"/>
    </source>
</evidence>
<proteinExistence type="predicted"/>
<dbReference type="Gene3D" id="1.10.150.130">
    <property type="match status" value="1"/>
</dbReference>
<dbReference type="GO" id="GO:0003677">
    <property type="term" value="F:DNA binding"/>
    <property type="evidence" value="ECO:0007669"/>
    <property type="project" value="UniProtKB-UniRule"/>
</dbReference>
<organism evidence="6 7">
    <name type="scientific">Mycolicibacterium canariasense</name>
    <name type="common">Mycobacterium canariasense</name>
    <dbReference type="NCBI Taxonomy" id="228230"/>
    <lineage>
        <taxon>Bacteria</taxon>
        <taxon>Bacillati</taxon>
        <taxon>Actinomycetota</taxon>
        <taxon>Actinomycetes</taxon>
        <taxon>Mycobacteriales</taxon>
        <taxon>Mycobacteriaceae</taxon>
        <taxon>Mycolicibacterium</taxon>
    </lineage>
</organism>
<protein>
    <submittedName>
        <fullName evidence="6">Gp41 protein</fullName>
    </submittedName>
</protein>
<dbReference type="AlphaFoldDB" id="A0A117IC08"/>
<evidence type="ECO:0000256" key="3">
    <source>
        <dbReference type="PROSITE-ProRule" id="PRU01248"/>
    </source>
</evidence>
<feature type="domain" description="Tyr recombinase" evidence="4">
    <location>
        <begin position="190"/>
        <end position="389"/>
    </location>
</feature>
<keyword evidence="2" id="KW-0233">DNA recombination</keyword>
<dbReference type="InterPro" id="IPR010998">
    <property type="entry name" value="Integrase_recombinase_N"/>
</dbReference>
<keyword evidence="7" id="KW-1185">Reference proteome</keyword>
<gene>
    <name evidence="6" type="ORF">RMCC_5697</name>
</gene>
<dbReference type="EMBL" id="BCSY01000088">
    <property type="protein sequence ID" value="GAS98732.1"/>
    <property type="molecule type" value="Genomic_DNA"/>
</dbReference>
<evidence type="ECO:0000313" key="7">
    <source>
        <dbReference type="Proteomes" id="UP000069443"/>
    </source>
</evidence>
<evidence type="ECO:0000256" key="2">
    <source>
        <dbReference type="ARBA" id="ARBA00023172"/>
    </source>
</evidence>
<dbReference type="OrthoDB" id="4326943at2"/>
<evidence type="ECO:0000256" key="1">
    <source>
        <dbReference type="ARBA" id="ARBA00023125"/>
    </source>
</evidence>
<comment type="caution">
    <text evidence="6">The sequence shown here is derived from an EMBL/GenBank/DDBJ whole genome shotgun (WGS) entry which is preliminary data.</text>
</comment>
<dbReference type="SUPFAM" id="SSF56349">
    <property type="entry name" value="DNA breaking-rejoining enzymes"/>
    <property type="match status" value="1"/>
</dbReference>
<dbReference type="STRING" id="228230.RMCC_5697"/>
<dbReference type="PROSITE" id="PS51898">
    <property type="entry name" value="TYR_RECOMBINASE"/>
    <property type="match status" value="1"/>
</dbReference>
<dbReference type="InterPro" id="IPR044068">
    <property type="entry name" value="CB"/>
</dbReference>
<dbReference type="CDD" id="cd01189">
    <property type="entry name" value="INT_ICEBs1_C_like"/>
    <property type="match status" value="1"/>
</dbReference>
<dbReference type="Proteomes" id="UP000069443">
    <property type="component" value="Unassembled WGS sequence"/>
</dbReference>
<dbReference type="InterPro" id="IPR002104">
    <property type="entry name" value="Integrase_catalytic"/>
</dbReference>
<dbReference type="GO" id="GO:0015074">
    <property type="term" value="P:DNA integration"/>
    <property type="evidence" value="ECO:0007669"/>
    <property type="project" value="InterPro"/>
</dbReference>
<feature type="domain" description="Core-binding (CB)" evidence="5">
    <location>
        <begin position="68"/>
        <end position="169"/>
    </location>
</feature>
<keyword evidence="1 3" id="KW-0238">DNA-binding</keyword>
<reference evidence="7" key="2">
    <citation type="submission" date="2016-02" db="EMBL/GenBank/DDBJ databases">
        <title>Draft genome sequence of five rapidly growing Mycobacterium species.</title>
        <authorList>
            <person name="Katahira K."/>
            <person name="Gotou Y."/>
            <person name="Iida K."/>
            <person name="Ogura Y."/>
            <person name="Hayashi T."/>
        </authorList>
    </citation>
    <scope>NUCLEOTIDE SEQUENCE [LARGE SCALE GENOMIC DNA]</scope>
    <source>
        <strain evidence="7">JCM15298</strain>
    </source>
</reference>
<sequence>MARIPHYVKIVTTKGGEARYQVRIETGKVDGKRHQGKRNFKKLQDAIDAYSEARGDRSRGVQVTPSGVTLRQAADAYLDALNARPNTRTAYAAVLRPAIERLGDRPVQELRRDEIEKLVTDISTKAVPSGDWRKPSKLPAGVKETCGPWAPGSIKHMLSRLGAVYGRLIEDGTVLRSPLDHVKGPARVKRAKVTLTVAQCQHLFDHLESTRDRLEHMHHLALQAGMRRGELAGLKWDDIDLEAETMTVARQRVHSEAGAVEADTKTDAGRRTLPIPSTLLPVLKRAVLRSEAEQKLVGNRWQGDGTVVCDELGRAYYPTTLSYMWRNALADAGLPHVRLHDARHTCGTLMHLNGVPIAVIAAVLGHTDASFTQRVYAHSQEDAVTQGMAVYARVLETREKAAT</sequence>
<reference evidence="7" key="1">
    <citation type="journal article" date="2016" name="Genome Announc.">
        <title>Draft Genome Sequences of Five Rapidly Growing Mycobacterium Species, M. thermoresistibile, M. fortuitum subsp. acetamidolyticum, M. canariasense, M. brisbanense, and M. novocastrense.</title>
        <authorList>
            <person name="Katahira K."/>
            <person name="Ogura Y."/>
            <person name="Gotoh Y."/>
            <person name="Hayashi T."/>
        </authorList>
    </citation>
    <scope>NUCLEOTIDE SEQUENCE [LARGE SCALE GENOMIC DNA]</scope>
    <source>
        <strain evidence="7">JCM15298</strain>
    </source>
</reference>
<evidence type="ECO:0000313" key="6">
    <source>
        <dbReference type="EMBL" id="GAS98732.1"/>
    </source>
</evidence>
<accession>A0A117IC08</accession>